<keyword evidence="2" id="KW-0677">Repeat</keyword>
<comment type="caution">
    <text evidence="3">The sequence shown here is derived from an EMBL/GenBank/DDBJ whole genome shotgun (WGS) entry which is preliminary data.</text>
</comment>
<protein>
    <recommendedName>
        <fullName evidence="5">Galactose oxidase</fullName>
    </recommendedName>
</protein>
<dbReference type="PANTHER" id="PTHR45632">
    <property type="entry name" value="LD33804P"/>
    <property type="match status" value="1"/>
</dbReference>
<evidence type="ECO:0000256" key="1">
    <source>
        <dbReference type="ARBA" id="ARBA00022441"/>
    </source>
</evidence>
<dbReference type="EMBL" id="BMJC01000001">
    <property type="protein sequence ID" value="GGA89608.1"/>
    <property type="molecule type" value="Genomic_DNA"/>
</dbReference>
<evidence type="ECO:0000313" key="3">
    <source>
        <dbReference type="EMBL" id="GGA89608.1"/>
    </source>
</evidence>
<sequence>MSTSNTLAQNIKINMKRINITLFTLMLLGILFSCTKASINYTQNGNWVGRATFPGSVMGFGVSFVINHSAWVGTGINPQYPNQRLTTFFKYNPTPLPNPLPSPTYYDSTNGTWSKSADFTGPARSNAVAFVISGIAFVGTGVGNDGFTPLADFYSYNPTTNAWLQIDSIHDHYGSYPRLDAAAWGFDSVGYVLTGTDNYNYFLDVWKYSPNTGHWSQKPFLQGNPRSGATTWVYQNKGYICAGYTPGSTHASNNYAYDFWVFDPHKAETDTLHCWSQLRDIFNTSPATYDDGYTNIVRKYGVGFTVLASSGNNQTDKAYVTLGQNGTAIGYTWEYDFPTDLWTEKTPYEGAPRIGAVGFTIDGRGFVGTGVSQGNQGAFQDMREFFPLQVYNQYD</sequence>
<dbReference type="InterPro" id="IPR015915">
    <property type="entry name" value="Kelch-typ_b-propeller"/>
</dbReference>
<proteinExistence type="predicted"/>
<dbReference type="AlphaFoldDB" id="A0A8J2XRM3"/>
<evidence type="ECO:0000256" key="2">
    <source>
        <dbReference type="ARBA" id="ARBA00022737"/>
    </source>
</evidence>
<keyword evidence="4" id="KW-1185">Reference proteome</keyword>
<dbReference type="PANTHER" id="PTHR45632:SF3">
    <property type="entry name" value="KELCH-LIKE PROTEIN 32"/>
    <property type="match status" value="1"/>
</dbReference>
<dbReference type="SUPFAM" id="SSF117281">
    <property type="entry name" value="Kelch motif"/>
    <property type="match status" value="1"/>
</dbReference>
<reference evidence="3" key="2">
    <citation type="submission" date="2020-09" db="EMBL/GenBank/DDBJ databases">
        <authorList>
            <person name="Sun Q."/>
            <person name="Zhou Y."/>
        </authorList>
    </citation>
    <scope>NUCLEOTIDE SEQUENCE</scope>
    <source>
        <strain evidence="3">CGMCC 1.15448</strain>
    </source>
</reference>
<evidence type="ECO:0000313" key="4">
    <source>
        <dbReference type="Proteomes" id="UP000607559"/>
    </source>
</evidence>
<reference evidence="3" key="1">
    <citation type="journal article" date="2014" name="Int. J. Syst. Evol. Microbiol.">
        <title>Complete genome sequence of Corynebacterium casei LMG S-19264T (=DSM 44701T), isolated from a smear-ripened cheese.</title>
        <authorList>
            <consortium name="US DOE Joint Genome Institute (JGI-PGF)"/>
            <person name="Walter F."/>
            <person name="Albersmeier A."/>
            <person name="Kalinowski J."/>
            <person name="Ruckert C."/>
        </authorList>
    </citation>
    <scope>NUCLEOTIDE SEQUENCE</scope>
    <source>
        <strain evidence="3">CGMCC 1.15448</strain>
    </source>
</reference>
<organism evidence="3 4">
    <name type="scientific">Puia dinghuensis</name>
    <dbReference type="NCBI Taxonomy" id="1792502"/>
    <lineage>
        <taxon>Bacteria</taxon>
        <taxon>Pseudomonadati</taxon>
        <taxon>Bacteroidota</taxon>
        <taxon>Chitinophagia</taxon>
        <taxon>Chitinophagales</taxon>
        <taxon>Chitinophagaceae</taxon>
        <taxon>Puia</taxon>
    </lineage>
</organism>
<gene>
    <name evidence="3" type="ORF">GCM10011511_11040</name>
</gene>
<name>A0A8J2XRM3_9BACT</name>
<dbReference type="Gene3D" id="2.120.10.80">
    <property type="entry name" value="Kelch-type beta propeller"/>
    <property type="match status" value="2"/>
</dbReference>
<accession>A0A8J2XRM3</accession>
<keyword evidence="1" id="KW-0880">Kelch repeat</keyword>
<dbReference type="Proteomes" id="UP000607559">
    <property type="component" value="Unassembled WGS sequence"/>
</dbReference>
<evidence type="ECO:0008006" key="5">
    <source>
        <dbReference type="Google" id="ProtNLM"/>
    </source>
</evidence>